<name>A0A914V3S8_9BILA</name>
<reference evidence="7" key="1">
    <citation type="submission" date="2022-11" db="UniProtKB">
        <authorList>
            <consortium name="WormBaseParasite"/>
        </authorList>
    </citation>
    <scope>IDENTIFICATION</scope>
</reference>
<dbReference type="SMART" id="SM00369">
    <property type="entry name" value="LRR_TYP"/>
    <property type="match status" value="5"/>
</dbReference>
<dbReference type="InterPro" id="IPR001611">
    <property type="entry name" value="Leu-rich_rpt"/>
</dbReference>
<keyword evidence="4" id="KW-0812">Transmembrane</keyword>
<dbReference type="PANTHER" id="PTHR24364">
    <property type="entry name" value="LP06937P"/>
    <property type="match status" value="1"/>
</dbReference>
<evidence type="ECO:0000256" key="1">
    <source>
        <dbReference type="ARBA" id="ARBA00022614"/>
    </source>
</evidence>
<dbReference type="PANTHER" id="PTHR24364:SF18">
    <property type="entry name" value="LP06937P"/>
    <property type="match status" value="1"/>
</dbReference>
<dbReference type="InterPro" id="IPR003591">
    <property type="entry name" value="Leu-rich_rpt_typical-subtyp"/>
</dbReference>
<dbReference type="InterPro" id="IPR052286">
    <property type="entry name" value="Wnt_signaling_inhibitor"/>
</dbReference>
<dbReference type="InterPro" id="IPR032675">
    <property type="entry name" value="LRR_dom_sf"/>
</dbReference>
<dbReference type="Gene3D" id="3.80.10.10">
    <property type="entry name" value="Ribonuclease Inhibitor"/>
    <property type="match status" value="2"/>
</dbReference>
<evidence type="ECO:0000313" key="6">
    <source>
        <dbReference type="Proteomes" id="UP000887566"/>
    </source>
</evidence>
<dbReference type="InterPro" id="IPR010916">
    <property type="entry name" value="TonB_box_CS"/>
</dbReference>
<keyword evidence="4" id="KW-1133">Transmembrane helix</keyword>
<evidence type="ECO:0000256" key="3">
    <source>
        <dbReference type="ARBA" id="ARBA00022737"/>
    </source>
</evidence>
<dbReference type="PROSITE" id="PS00430">
    <property type="entry name" value="TONB_DEPENDENT_REC_1"/>
    <property type="match status" value="1"/>
</dbReference>
<accession>A0A914V3S8</accession>
<evidence type="ECO:0000256" key="2">
    <source>
        <dbReference type="ARBA" id="ARBA00022729"/>
    </source>
</evidence>
<evidence type="ECO:0000256" key="4">
    <source>
        <dbReference type="SAM" id="Phobius"/>
    </source>
</evidence>
<dbReference type="GO" id="GO:0016020">
    <property type="term" value="C:membrane"/>
    <property type="evidence" value="ECO:0007669"/>
    <property type="project" value="TreeGrafter"/>
</dbReference>
<dbReference type="SUPFAM" id="SSF52058">
    <property type="entry name" value="L domain-like"/>
    <property type="match status" value="1"/>
</dbReference>
<dbReference type="AlphaFoldDB" id="A0A914V3S8"/>
<keyword evidence="3" id="KW-0677">Repeat</keyword>
<organism evidence="6 7">
    <name type="scientific">Plectus sambesii</name>
    <dbReference type="NCBI Taxonomy" id="2011161"/>
    <lineage>
        <taxon>Eukaryota</taxon>
        <taxon>Metazoa</taxon>
        <taxon>Ecdysozoa</taxon>
        <taxon>Nematoda</taxon>
        <taxon>Chromadorea</taxon>
        <taxon>Plectida</taxon>
        <taxon>Plectina</taxon>
        <taxon>Plectoidea</taxon>
        <taxon>Plectidae</taxon>
        <taxon>Plectus</taxon>
    </lineage>
</organism>
<dbReference type="WBParaSite" id="PSAMB.scaffold1487size30842.g13468.t1">
    <property type="protein sequence ID" value="PSAMB.scaffold1487size30842.g13468.t1"/>
    <property type="gene ID" value="PSAMB.scaffold1487size30842.g13468"/>
</dbReference>
<dbReference type="Pfam" id="PF13855">
    <property type="entry name" value="LRR_8"/>
    <property type="match status" value="2"/>
</dbReference>
<feature type="transmembrane region" description="Helical" evidence="4">
    <location>
        <begin position="320"/>
        <end position="340"/>
    </location>
</feature>
<sequence>MKRLLLPLLLVGFVRALPDQFTANCHDRCKCNKTTISCTRAAVQSTDIFLFMRSEVYEDLDTLTVTGNKLHHIDDSNLFGEGVTHVHLSLMNISHNAISSLHADALRGLPRLEVLDLSFNKIETIEGDLLGRFPLLRQVFLNRAFSSALNGSTDVINMVYRLFRESSNKFDHLEEVHLDSNLLNNLPPDTFCKLPTLTTLSLKGNRLRSFRFDNNCFPVLNRLDLSRNHINYVSTEVVNLWDVGFPVLEELDVSENPFVCDCHMKDFVKFVWKEKDVFINDEDTFCMTAIPSDLTNEGLAHVDANQLRCAGDIDANLHSVYLLVALALIGLLLVVACFVYRSGTSLLTKTFSGGGSKFTVVGGYHKLSGADQEGAVHAEFV</sequence>
<proteinExistence type="predicted"/>
<keyword evidence="2 5" id="KW-0732">Signal</keyword>
<evidence type="ECO:0000256" key="5">
    <source>
        <dbReference type="SAM" id="SignalP"/>
    </source>
</evidence>
<feature type="chain" id="PRO_5037111210" evidence="5">
    <location>
        <begin position="17"/>
        <end position="381"/>
    </location>
</feature>
<protein>
    <submittedName>
        <fullName evidence="7">LRRCT domain-containing protein</fullName>
    </submittedName>
</protein>
<keyword evidence="6" id="KW-1185">Reference proteome</keyword>
<dbReference type="PROSITE" id="PS51450">
    <property type="entry name" value="LRR"/>
    <property type="match status" value="1"/>
</dbReference>
<feature type="signal peptide" evidence="5">
    <location>
        <begin position="1"/>
        <end position="16"/>
    </location>
</feature>
<dbReference type="Proteomes" id="UP000887566">
    <property type="component" value="Unplaced"/>
</dbReference>
<keyword evidence="1" id="KW-0433">Leucine-rich repeat</keyword>
<evidence type="ECO:0000313" key="7">
    <source>
        <dbReference type="WBParaSite" id="PSAMB.scaffold1487size30842.g13468.t1"/>
    </source>
</evidence>
<keyword evidence="4" id="KW-0472">Membrane</keyword>